<accession>C4GAC0</accession>
<dbReference type="Gene3D" id="3.40.50.300">
    <property type="entry name" value="P-loop containing nucleotide triphosphate hydrolases"/>
    <property type="match status" value="1"/>
</dbReference>
<dbReference type="RefSeq" id="WP_006906466.1">
    <property type="nucleotide sequence ID" value="NZ_GG665866.1"/>
</dbReference>
<comment type="caution">
    <text evidence="5">The sequence shown here is derived from an EMBL/GenBank/DDBJ whole genome shotgun (WGS) entry which is preliminary data.</text>
</comment>
<organism evidence="5 6">
    <name type="scientific">Shuttleworthella satelles DSM 14600</name>
    <dbReference type="NCBI Taxonomy" id="626523"/>
    <lineage>
        <taxon>Bacteria</taxon>
        <taxon>Bacillati</taxon>
        <taxon>Bacillota</taxon>
        <taxon>Clostridia</taxon>
        <taxon>Lachnospirales</taxon>
        <taxon>Lachnospiraceae</taxon>
        <taxon>Shuttleworthella</taxon>
    </lineage>
</organism>
<dbReference type="InterPro" id="IPR003593">
    <property type="entry name" value="AAA+_ATPase"/>
</dbReference>
<dbReference type="PROSITE" id="PS00211">
    <property type="entry name" value="ABC_TRANSPORTER_1"/>
    <property type="match status" value="1"/>
</dbReference>
<dbReference type="InterPro" id="IPR051782">
    <property type="entry name" value="ABC_Transporter_VariousFunc"/>
</dbReference>
<feature type="domain" description="ABC transporter" evidence="4">
    <location>
        <begin position="2"/>
        <end position="227"/>
    </location>
</feature>
<dbReference type="HOGENOM" id="CLU_000604_1_2_9"/>
<dbReference type="InterPro" id="IPR027417">
    <property type="entry name" value="P-loop_NTPase"/>
</dbReference>
<dbReference type="SUPFAM" id="SSF52540">
    <property type="entry name" value="P-loop containing nucleoside triphosphate hydrolases"/>
    <property type="match status" value="1"/>
</dbReference>
<keyword evidence="6" id="KW-1185">Reference proteome</keyword>
<dbReference type="PANTHER" id="PTHR42939:SF1">
    <property type="entry name" value="ABC TRANSPORTER ATP-BINDING PROTEIN ALBC-RELATED"/>
    <property type="match status" value="1"/>
</dbReference>
<dbReference type="AlphaFoldDB" id="C4GAC0"/>
<name>C4GAC0_9FIRM</name>
<dbReference type="SMART" id="SM00382">
    <property type="entry name" value="AAA"/>
    <property type="match status" value="1"/>
</dbReference>
<proteinExistence type="predicted"/>
<evidence type="ECO:0000256" key="2">
    <source>
        <dbReference type="ARBA" id="ARBA00022741"/>
    </source>
</evidence>
<dbReference type="PANTHER" id="PTHR42939">
    <property type="entry name" value="ABC TRANSPORTER ATP-BINDING PROTEIN ALBC-RELATED"/>
    <property type="match status" value="1"/>
</dbReference>
<keyword evidence="2" id="KW-0547">Nucleotide-binding</keyword>
<keyword evidence="1" id="KW-0813">Transport</keyword>
<dbReference type="STRING" id="626523.GCWU000342_01465"/>
<evidence type="ECO:0000259" key="4">
    <source>
        <dbReference type="PROSITE" id="PS50893"/>
    </source>
</evidence>
<dbReference type="Pfam" id="PF00005">
    <property type="entry name" value="ABC_tran"/>
    <property type="match status" value="1"/>
</dbReference>
<evidence type="ECO:0000256" key="1">
    <source>
        <dbReference type="ARBA" id="ARBA00022448"/>
    </source>
</evidence>
<dbReference type="EMBL" id="ACIP02000002">
    <property type="protein sequence ID" value="EEP28653.1"/>
    <property type="molecule type" value="Genomic_DNA"/>
</dbReference>
<sequence length="241" mass="27495">MLEVSHLSKKYGKYYANHDLSFRVSDGEILIMMGPNGAGKSTAIKSIMGLLRHEGWVHMDGMPTGKAEARRYLGYVPEMPALYPNLTVDEHLEFIARAYRLKDYKAYKEELLSRMELADKRKKFGDELSKGMQQKLSICCGFLPRPKLLIFDEPMIGLDPHAIRELKKMILELREEGKSVMISTHIIDSVEDLWDEALILKQGQILASVTRQSLAEQNTSLEDLYFQLTEGKEAEAEEARL</sequence>
<dbReference type="PROSITE" id="PS50893">
    <property type="entry name" value="ABC_TRANSPORTER_2"/>
    <property type="match status" value="1"/>
</dbReference>
<dbReference type="InterPro" id="IPR017871">
    <property type="entry name" value="ABC_transporter-like_CS"/>
</dbReference>
<gene>
    <name evidence="5" type="ORF">GCWU000342_01465</name>
</gene>
<dbReference type="GO" id="GO:0016887">
    <property type="term" value="F:ATP hydrolysis activity"/>
    <property type="evidence" value="ECO:0007669"/>
    <property type="project" value="InterPro"/>
</dbReference>
<dbReference type="Proteomes" id="UP000003494">
    <property type="component" value="Unassembled WGS sequence"/>
</dbReference>
<evidence type="ECO:0000313" key="6">
    <source>
        <dbReference type="Proteomes" id="UP000003494"/>
    </source>
</evidence>
<evidence type="ECO:0000256" key="3">
    <source>
        <dbReference type="ARBA" id="ARBA00022840"/>
    </source>
</evidence>
<dbReference type="InterPro" id="IPR003439">
    <property type="entry name" value="ABC_transporter-like_ATP-bd"/>
</dbReference>
<dbReference type="GO" id="GO:0005524">
    <property type="term" value="F:ATP binding"/>
    <property type="evidence" value="ECO:0007669"/>
    <property type="project" value="UniProtKB-KW"/>
</dbReference>
<keyword evidence="3 5" id="KW-0067">ATP-binding</keyword>
<reference evidence="5" key="1">
    <citation type="submission" date="2009-04" db="EMBL/GenBank/DDBJ databases">
        <authorList>
            <person name="Weinstock G."/>
            <person name="Sodergren E."/>
            <person name="Clifton S."/>
            <person name="Fulton L."/>
            <person name="Fulton B."/>
            <person name="Courtney L."/>
            <person name="Fronick C."/>
            <person name="Harrison M."/>
            <person name="Strong C."/>
            <person name="Farmer C."/>
            <person name="Delahaunty K."/>
            <person name="Markovic C."/>
            <person name="Hall O."/>
            <person name="Minx P."/>
            <person name="Tomlinson C."/>
            <person name="Mitreva M."/>
            <person name="Nelson J."/>
            <person name="Hou S."/>
            <person name="Wollam A."/>
            <person name="Pepin K.H."/>
            <person name="Johnson M."/>
            <person name="Bhonagiri V."/>
            <person name="Nash W.E."/>
            <person name="Warren W."/>
            <person name="Chinwalla A."/>
            <person name="Mardis E.R."/>
            <person name="Wilson R.K."/>
        </authorList>
    </citation>
    <scope>NUCLEOTIDE SEQUENCE [LARGE SCALE GENOMIC DNA]</scope>
    <source>
        <strain evidence="5">DSM 14600</strain>
    </source>
</reference>
<dbReference type="CDD" id="cd03230">
    <property type="entry name" value="ABC_DR_subfamily_A"/>
    <property type="match status" value="1"/>
</dbReference>
<evidence type="ECO:0000313" key="5">
    <source>
        <dbReference type="EMBL" id="EEP28653.1"/>
    </source>
</evidence>
<protein>
    <submittedName>
        <fullName evidence="5">ABC transporter, ATP-binding protein</fullName>
    </submittedName>
</protein>
<dbReference type="eggNOG" id="COG1131">
    <property type="taxonomic scope" value="Bacteria"/>
</dbReference>